<dbReference type="SUPFAM" id="SSF48452">
    <property type="entry name" value="TPR-like"/>
    <property type="match status" value="1"/>
</dbReference>
<dbReference type="Proteomes" id="UP001596353">
    <property type="component" value="Unassembled WGS sequence"/>
</dbReference>
<evidence type="ECO:0008006" key="3">
    <source>
        <dbReference type="Google" id="ProtNLM"/>
    </source>
</evidence>
<gene>
    <name evidence="1" type="ORF">ACFQFQ_15595</name>
</gene>
<accession>A0ABW2B4X3</accession>
<evidence type="ECO:0000313" key="2">
    <source>
        <dbReference type="Proteomes" id="UP001596353"/>
    </source>
</evidence>
<dbReference type="EMBL" id="JBHSWG010000001">
    <property type="protein sequence ID" value="MFC6760593.1"/>
    <property type="molecule type" value="Genomic_DNA"/>
</dbReference>
<dbReference type="Gene3D" id="1.25.40.10">
    <property type="entry name" value="Tetratricopeptide repeat domain"/>
    <property type="match status" value="1"/>
</dbReference>
<sequence>MVSLGLKGLSMVMQGDPEGGEKLLNAVYEDGLQLEYRGVANIVDGPIGLAKALRGDLGGGVAWLRGAIDRALEVGNSHGAAMSHISLGTIYLMLVRGDEKPDLGMLARNAMFLLREAPFAKSRALAHFDQALEMGRDVGMTGVVAQALHGKGMALLSKRKKDAARAALEEARHAVGQIRWSLMENRIRDDLAAIG</sequence>
<organism evidence="1 2">
    <name type="scientific">Sulfitobacter porphyrae</name>
    <dbReference type="NCBI Taxonomy" id="1246864"/>
    <lineage>
        <taxon>Bacteria</taxon>
        <taxon>Pseudomonadati</taxon>
        <taxon>Pseudomonadota</taxon>
        <taxon>Alphaproteobacteria</taxon>
        <taxon>Rhodobacterales</taxon>
        <taxon>Roseobacteraceae</taxon>
        <taxon>Sulfitobacter</taxon>
    </lineage>
</organism>
<name>A0ABW2B4X3_9RHOB</name>
<comment type="caution">
    <text evidence="1">The sequence shown here is derived from an EMBL/GenBank/DDBJ whole genome shotgun (WGS) entry which is preliminary data.</text>
</comment>
<reference evidence="2" key="1">
    <citation type="journal article" date="2019" name="Int. J. Syst. Evol. Microbiol.">
        <title>The Global Catalogue of Microorganisms (GCM) 10K type strain sequencing project: providing services to taxonomists for standard genome sequencing and annotation.</title>
        <authorList>
            <consortium name="The Broad Institute Genomics Platform"/>
            <consortium name="The Broad Institute Genome Sequencing Center for Infectious Disease"/>
            <person name="Wu L."/>
            <person name="Ma J."/>
        </authorList>
    </citation>
    <scope>NUCLEOTIDE SEQUENCE [LARGE SCALE GENOMIC DNA]</scope>
    <source>
        <strain evidence="2">CCUG 66188</strain>
    </source>
</reference>
<dbReference type="InterPro" id="IPR011990">
    <property type="entry name" value="TPR-like_helical_dom_sf"/>
</dbReference>
<protein>
    <recommendedName>
        <fullName evidence="3">Sel1 repeat family protein</fullName>
    </recommendedName>
</protein>
<keyword evidence="2" id="KW-1185">Reference proteome</keyword>
<proteinExistence type="predicted"/>
<evidence type="ECO:0000313" key="1">
    <source>
        <dbReference type="EMBL" id="MFC6760593.1"/>
    </source>
</evidence>